<dbReference type="SUPFAM" id="SSF48452">
    <property type="entry name" value="TPR-like"/>
    <property type="match status" value="2"/>
</dbReference>
<dbReference type="PANTHER" id="PTHR44102:SF12">
    <property type="entry name" value="PROTEIN NPGR2"/>
    <property type="match status" value="1"/>
</dbReference>
<evidence type="ECO:0000313" key="3">
    <source>
        <dbReference type="RefSeq" id="XP_004495072.1"/>
    </source>
</evidence>
<accession>A0A1S2XX72</accession>
<keyword evidence="1" id="KW-0802">TPR repeat</keyword>
<dbReference type="InterPro" id="IPR011990">
    <property type="entry name" value="TPR-like_helical_dom_sf"/>
</dbReference>
<feature type="repeat" description="TPR" evidence="1">
    <location>
        <begin position="601"/>
        <end position="634"/>
    </location>
</feature>
<dbReference type="SMART" id="SM00028">
    <property type="entry name" value="TPR"/>
    <property type="match status" value="7"/>
</dbReference>
<dbReference type="PaxDb" id="3827-XP_004495072.1"/>
<keyword evidence="2" id="KW-1185">Reference proteome</keyword>
<dbReference type="GeneID" id="101492851"/>
<dbReference type="InterPro" id="IPR043376">
    <property type="entry name" value="NPG1-like"/>
</dbReference>
<dbReference type="Gene3D" id="1.25.40.10">
    <property type="entry name" value="Tetratricopeptide repeat domain"/>
    <property type="match status" value="2"/>
</dbReference>
<dbReference type="Proteomes" id="UP000087171">
    <property type="component" value="Chromosome Ca4"/>
</dbReference>
<dbReference type="OrthoDB" id="29013at2759"/>
<dbReference type="PANTHER" id="PTHR44102">
    <property type="entry name" value="PROTEIN NPG1"/>
    <property type="match status" value="1"/>
</dbReference>
<evidence type="ECO:0000256" key="1">
    <source>
        <dbReference type="PROSITE-ProRule" id="PRU00339"/>
    </source>
</evidence>
<organism evidence="2 3">
    <name type="scientific">Cicer arietinum</name>
    <name type="common">Chickpea</name>
    <name type="synonym">Garbanzo</name>
    <dbReference type="NCBI Taxonomy" id="3827"/>
    <lineage>
        <taxon>Eukaryota</taxon>
        <taxon>Viridiplantae</taxon>
        <taxon>Streptophyta</taxon>
        <taxon>Embryophyta</taxon>
        <taxon>Tracheophyta</taxon>
        <taxon>Spermatophyta</taxon>
        <taxon>Magnoliopsida</taxon>
        <taxon>eudicotyledons</taxon>
        <taxon>Gunneridae</taxon>
        <taxon>Pentapetalae</taxon>
        <taxon>rosids</taxon>
        <taxon>fabids</taxon>
        <taxon>Fabales</taxon>
        <taxon>Fabaceae</taxon>
        <taxon>Papilionoideae</taxon>
        <taxon>50 kb inversion clade</taxon>
        <taxon>NPAAA clade</taxon>
        <taxon>Hologalegina</taxon>
        <taxon>IRL clade</taxon>
        <taxon>Cicereae</taxon>
        <taxon>Cicer</taxon>
    </lineage>
</organism>
<evidence type="ECO:0000313" key="2">
    <source>
        <dbReference type="Proteomes" id="UP000087171"/>
    </source>
</evidence>
<dbReference type="Pfam" id="PF13181">
    <property type="entry name" value="TPR_8"/>
    <property type="match status" value="1"/>
</dbReference>
<protein>
    <submittedName>
        <fullName evidence="3">Protein NPGR2</fullName>
    </submittedName>
</protein>
<proteinExistence type="predicted"/>
<dbReference type="AlphaFoldDB" id="A0A1S2XX72"/>
<reference evidence="2" key="1">
    <citation type="journal article" date="2013" name="Nat. Biotechnol.">
        <title>Draft genome sequence of chickpea (Cicer arietinum) provides a resource for trait improvement.</title>
        <authorList>
            <person name="Varshney R.K."/>
            <person name="Song C."/>
            <person name="Saxena R.K."/>
            <person name="Azam S."/>
            <person name="Yu S."/>
            <person name="Sharpe A.G."/>
            <person name="Cannon S."/>
            <person name="Baek J."/>
            <person name="Rosen B.D."/>
            <person name="Tar'an B."/>
            <person name="Millan T."/>
            <person name="Zhang X."/>
            <person name="Ramsay L.D."/>
            <person name="Iwata A."/>
            <person name="Wang Y."/>
            <person name="Nelson W."/>
            <person name="Farmer A.D."/>
            <person name="Gaur P.M."/>
            <person name="Soderlund C."/>
            <person name="Penmetsa R.V."/>
            <person name="Xu C."/>
            <person name="Bharti A.K."/>
            <person name="He W."/>
            <person name="Winter P."/>
            <person name="Zhao S."/>
            <person name="Hane J.K."/>
            <person name="Carrasquilla-Garcia N."/>
            <person name="Condie J.A."/>
            <person name="Upadhyaya H.D."/>
            <person name="Luo M.C."/>
            <person name="Thudi M."/>
            <person name="Gowda C.L."/>
            <person name="Singh N.P."/>
            <person name="Lichtenzveig J."/>
            <person name="Gali K.K."/>
            <person name="Rubio J."/>
            <person name="Nadarajan N."/>
            <person name="Dolezel J."/>
            <person name="Bansal K.C."/>
            <person name="Xu X."/>
            <person name="Edwards D."/>
            <person name="Zhang G."/>
            <person name="Kahl G."/>
            <person name="Gil J."/>
            <person name="Singh K.B."/>
            <person name="Datta S.K."/>
            <person name="Jackson S.A."/>
            <person name="Wang J."/>
            <person name="Cook D.R."/>
        </authorList>
    </citation>
    <scope>NUCLEOTIDE SEQUENCE [LARGE SCALE GENOMIC DNA]</scope>
    <source>
        <strain evidence="2">cv. CDC Frontier</strain>
    </source>
</reference>
<reference evidence="3" key="2">
    <citation type="submission" date="2025-08" db="UniProtKB">
        <authorList>
            <consortium name="RefSeq"/>
        </authorList>
    </citation>
    <scope>IDENTIFICATION</scope>
    <source>
        <tissue evidence="3">Etiolated seedlings</tissue>
    </source>
</reference>
<sequence>MKCLKSGEPLGGTDETRPSSESLVTMDFFSASSHSFLPGKFDKKPDTGNIEEAELSLRESGVLNYEEARALLGRYEYQKGNVVAALHVFEGIDIGVVTPKIKLALSRNRERRKKHSHNHAEPEMSIHAVGLLLEALFLKAKSLQVLERFKEAAQSCKVIMDIVESSLPDGLPDNFGAECKLQDTVSKAVELLPELWKLADCPREATLSYRRALLHQWNLDAGTTAKIQKEFVVFLLYSGAEVMPPNLRTQMEGSFVPGDNIEEAILLLMILLRKISLNRIEWDPSILDHLSFALSISGDLSTLANHLEELIPGTIHRSERFHALALCYYGAGKDSVALDLLRKLLSGSERPNYVPGLLMASKICCENPTLAEEGVSFAQRGLESLDGRCKQLENVANFYLGVSLSAQSKLAISDFEKLKRQSEALQALETAGRMTRMRDPVVLYHLSLEYAEQRKLDAAVYYAKCVVKLEGGSDVKGWLLVARILSAQKQFLDAESIINAALDQTGKWDQGDLLRAKAKIQIAQGQLKSAIDTYTQLLAVLQIQSKSFGSWKKLYKDNRDRARNLEVEIWHDLAHVYISLSQWHDAEACLSKSKAIKPYSASRCHALGVMYEARGLHKEALKAFGDALDIDPGHVLSLISTAKVLRHCSKRSNPPVKSFFMDALRHDRLNASAWYNLGLFYKSEGTISSLVEATECFQAAQNLEESTPLEPFR</sequence>
<dbReference type="InterPro" id="IPR019734">
    <property type="entry name" value="TPR_rpt"/>
</dbReference>
<dbReference type="eggNOG" id="KOG4162">
    <property type="taxonomic scope" value="Eukaryota"/>
</dbReference>
<name>A0A1S2XX72_CICAR</name>
<dbReference type="RefSeq" id="XP_004495072.1">
    <property type="nucleotide sequence ID" value="XM_004495015.3"/>
</dbReference>
<dbReference type="KEGG" id="cam:101492851"/>
<dbReference type="STRING" id="3827.A0A1S2XX72"/>
<dbReference type="PROSITE" id="PS50005">
    <property type="entry name" value="TPR"/>
    <property type="match status" value="1"/>
</dbReference>
<gene>
    <name evidence="3" type="primary">LOC101492851</name>
</gene>